<evidence type="ECO:0000256" key="10">
    <source>
        <dbReference type="SAM" id="Coils"/>
    </source>
</evidence>
<reference evidence="12" key="1">
    <citation type="submission" date="2023-07" db="EMBL/GenBank/DDBJ databases">
        <title>Between Cages and Wild: Unraveling the Impact of Captivity on Animal Microbiomes and Antimicrobial Resistance.</title>
        <authorList>
            <person name="Schmartz G.P."/>
            <person name="Rehner J."/>
            <person name="Schuff M.J."/>
            <person name="Becker S.L."/>
            <person name="Kravczyk M."/>
            <person name="Gurevich A."/>
            <person name="Francke R."/>
            <person name="Mueller R."/>
            <person name="Keller V."/>
            <person name="Keller A."/>
        </authorList>
    </citation>
    <scope>NUCLEOTIDE SEQUENCE</scope>
    <source>
        <strain evidence="12">S39M_St_73</strain>
    </source>
</reference>
<evidence type="ECO:0000256" key="9">
    <source>
        <dbReference type="RuleBase" id="RU003756"/>
    </source>
</evidence>
<dbReference type="SUPFAM" id="SSF52540">
    <property type="entry name" value="P-loop containing nucleoside triphosphate hydrolases"/>
    <property type="match status" value="1"/>
</dbReference>
<dbReference type="AlphaFoldDB" id="A0AA43RL03"/>
<dbReference type="HAMAP" id="MF_00096">
    <property type="entry name" value="MutS"/>
    <property type="match status" value="1"/>
</dbReference>
<evidence type="ECO:0000256" key="8">
    <source>
        <dbReference type="HAMAP-Rule" id="MF_00096"/>
    </source>
</evidence>
<keyword evidence="7 8" id="KW-0234">DNA repair</keyword>
<dbReference type="Pfam" id="PF00488">
    <property type="entry name" value="MutS_V"/>
    <property type="match status" value="1"/>
</dbReference>
<dbReference type="SMART" id="SM00533">
    <property type="entry name" value="MUTSd"/>
    <property type="match status" value="1"/>
</dbReference>
<dbReference type="Gene3D" id="3.30.420.110">
    <property type="entry name" value="MutS, connector domain"/>
    <property type="match status" value="1"/>
</dbReference>
<dbReference type="FunFam" id="3.40.1170.10:FF:000001">
    <property type="entry name" value="DNA mismatch repair protein MutS"/>
    <property type="match status" value="1"/>
</dbReference>
<dbReference type="EMBL" id="JAUNQW010000003">
    <property type="protein sequence ID" value="MDO5456931.1"/>
    <property type="molecule type" value="Genomic_DNA"/>
</dbReference>
<dbReference type="SUPFAM" id="SSF53150">
    <property type="entry name" value="DNA repair protein MutS, domain II"/>
    <property type="match status" value="1"/>
</dbReference>
<comment type="function">
    <text evidence="8">This protein is involved in the repair of mismatches in DNA. It is possible that it carries out the mismatch recognition step. This protein has a weak ATPase activity.</text>
</comment>
<evidence type="ECO:0000256" key="7">
    <source>
        <dbReference type="ARBA" id="ARBA00023204"/>
    </source>
</evidence>
<dbReference type="GO" id="GO:0005829">
    <property type="term" value="C:cytosol"/>
    <property type="evidence" value="ECO:0007669"/>
    <property type="project" value="TreeGrafter"/>
</dbReference>
<dbReference type="SMART" id="SM00534">
    <property type="entry name" value="MUTSac"/>
    <property type="match status" value="1"/>
</dbReference>
<dbReference type="InterPro" id="IPR027417">
    <property type="entry name" value="P-loop_NTPase"/>
</dbReference>
<dbReference type="InterPro" id="IPR016151">
    <property type="entry name" value="DNA_mismatch_repair_MutS_N"/>
</dbReference>
<dbReference type="InterPro" id="IPR045076">
    <property type="entry name" value="MutS"/>
</dbReference>
<evidence type="ECO:0000313" key="13">
    <source>
        <dbReference type="Proteomes" id="UP001171751"/>
    </source>
</evidence>
<dbReference type="Proteomes" id="UP001171751">
    <property type="component" value="Unassembled WGS sequence"/>
</dbReference>
<proteinExistence type="inferred from homology"/>
<organism evidence="12 13">
    <name type="scientific">Atopococcus tabaci</name>
    <dbReference type="NCBI Taxonomy" id="269774"/>
    <lineage>
        <taxon>Bacteria</taxon>
        <taxon>Bacillati</taxon>
        <taxon>Bacillota</taxon>
        <taxon>Bacilli</taxon>
        <taxon>Lactobacillales</taxon>
        <taxon>Carnobacteriaceae</taxon>
        <taxon>Atopococcus</taxon>
    </lineage>
</organism>
<dbReference type="InterPro" id="IPR036187">
    <property type="entry name" value="DNA_mismatch_repair_MutS_sf"/>
</dbReference>
<sequence>MTHKTEDTPMMKQYKEIKANYEDAYLFYRLGDFYELFYTDAEEVSQLLELTLTARNKKADDPIPMCGVPYHSADQYIKKLIQMGHKVAVCEQVEDAKQAKGMVKREVVQLVTPGTVMEESTLDEKENNYLSALEVIEETYYLSYIDLSTGEFKATQLNSFAELINECTTIQTKEILLSETMKDLEKDIKKYLNILISYPRSNENRDLKQYYPADLDQGLKRVADLLLNYLADTQMRQMEHIQPLESYEPQQYLRMGPGARKNLELQVSLKDQSKYGTLYWLLDESKTAMGSRLLKRWLDQPLLSAEQINIRLDAVGNLMNHYFERMDLGELLKKVYDLERLSGRISFQTVNARDLTQLKQSLEQIPHIISLVESINQEGVWDDWLKEVEFPQDIYEKIDQAIVEEPPLSITEGGLIKQGYHPVLDEYLDAMHNGKLWMANLQAEEREATGIKNLKIGFNKVFGYYIEVTKSNLDLVDETRYERKQTLANAERYITPGLKEKESLILEAEEKSQSLEYELFVDLRDEIKVEIERIQKLAKYISMLDVLQSLAEVSERHNFSRPVFHTHTQSVAIKNGRHPVVEKVMGDQTYIPNDVILDDSTDIMLITGPNMSGKSTYMRQLALIIIMAQIGCFVPAESAELPIFDQIYTRIGAMDDLIGGQSTFMVEMMEANEALQNASSQSLLLFDEIGRGTATFDGMALAEAIIGYIHDHIKAKTLFSTHYHELTELEDRMEQLKNVHVGAVEDNQELVFLHKIEDGPADKSYGVQVAKLAGLPDQVIQEADVILSSLIEKSNSPHQAPAEQEERPEEGQISLFEIGRDETEAAVVEQIKELDLANMTLMDVMNLVNELQQRLRQNDEK</sequence>
<dbReference type="NCBIfam" id="TIGR01070">
    <property type="entry name" value="mutS1"/>
    <property type="match status" value="1"/>
</dbReference>
<dbReference type="GO" id="GO:0030983">
    <property type="term" value="F:mismatched DNA binding"/>
    <property type="evidence" value="ECO:0007669"/>
    <property type="project" value="InterPro"/>
</dbReference>
<dbReference type="NCBIfam" id="NF003810">
    <property type="entry name" value="PRK05399.1"/>
    <property type="match status" value="1"/>
</dbReference>
<dbReference type="InterPro" id="IPR017261">
    <property type="entry name" value="DNA_mismatch_repair_MutS/MSH"/>
</dbReference>
<dbReference type="CDD" id="cd03284">
    <property type="entry name" value="ABC_MutS1"/>
    <property type="match status" value="1"/>
</dbReference>
<dbReference type="InterPro" id="IPR005748">
    <property type="entry name" value="DNA_mismatch_repair_MutS"/>
</dbReference>
<keyword evidence="4 8" id="KW-0227">DNA damage</keyword>
<evidence type="ECO:0000256" key="4">
    <source>
        <dbReference type="ARBA" id="ARBA00022763"/>
    </source>
</evidence>
<dbReference type="InterPro" id="IPR007696">
    <property type="entry name" value="DNA_mismatch_repair_MutS_core"/>
</dbReference>
<dbReference type="InterPro" id="IPR007695">
    <property type="entry name" value="DNA_mismatch_repair_MutS-lik_N"/>
</dbReference>
<feature type="domain" description="DNA mismatch repair proteins mutS family" evidence="11">
    <location>
        <begin position="682"/>
        <end position="698"/>
    </location>
</feature>
<dbReference type="Gene3D" id="1.10.1420.10">
    <property type="match status" value="2"/>
</dbReference>
<evidence type="ECO:0000313" key="12">
    <source>
        <dbReference type="EMBL" id="MDO5456931.1"/>
    </source>
</evidence>
<evidence type="ECO:0000256" key="1">
    <source>
        <dbReference type="ARBA" id="ARBA00006271"/>
    </source>
</evidence>
<evidence type="ECO:0000256" key="5">
    <source>
        <dbReference type="ARBA" id="ARBA00022840"/>
    </source>
</evidence>
<keyword evidence="10" id="KW-0175">Coiled coil</keyword>
<dbReference type="PIRSF" id="PIRSF037677">
    <property type="entry name" value="DNA_mis_repair_Msh6"/>
    <property type="match status" value="1"/>
</dbReference>
<keyword evidence="13" id="KW-1185">Reference proteome</keyword>
<keyword evidence="5 8" id="KW-0067">ATP-binding</keyword>
<name>A0AA43RL03_9LACT</name>
<dbReference type="InterPro" id="IPR007861">
    <property type="entry name" value="DNA_mismatch_repair_MutS_clamp"/>
</dbReference>
<dbReference type="InterPro" id="IPR000432">
    <property type="entry name" value="DNA_mismatch_repair_MutS_C"/>
</dbReference>
<dbReference type="Pfam" id="PF05190">
    <property type="entry name" value="MutS_IV"/>
    <property type="match status" value="1"/>
</dbReference>
<dbReference type="Pfam" id="PF05192">
    <property type="entry name" value="MutS_III"/>
    <property type="match status" value="1"/>
</dbReference>
<dbReference type="InterPro" id="IPR007860">
    <property type="entry name" value="DNA_mmatch_repair_MutS_con_dom"/>
</dbReference>
<dbReference type="GO" id="GO:0005524">
    <property type="term" value="F:ATP binding"/>
    <property type="evidence" value="ECO:0007669"/>
    <property type="project" value="UniProtKB-UniRule"/>
</dbReference>
<dbReference type="Pfam" id="PF05188">
    <property type="entry name" value="MutS_II"/>
    <property type="match status" value="1"/>
</dbReference>
<dbReference type="Gene3D" id="3.40.50.300">
    <property type="entry name" value="P-loop containing nucleotide triphosphate hydrolases"/>
    <property type="match status" value="1"/>
</dbReference>
<feature type="binding site" evidence="8">
    <location>
        <begin position="608"/>
        <end position="615"/>
    </location>
    <ligand>
        <name>ATP</name>
        <dbReference type="ChEBI" id="CHEBI:30616"/>
    </ligand>
</feature>
<accession>A0AA43RL03</accession>
<dbReference type="GO" id="GO:0006298">
    <property type="term" value="P:mismatch repair"/>
    <property type="evidence" value="ECO:0007669"/>
    <property type="project" value="UniProtKB-UniRule"/>
</dbReference>
<protein>
    <recommendedName>
        <fullName evidence="2 8">DNA mismatch repair protein MutS</fullName>
    </recommendedName>
</protein>
<dbReference type="Gene3D" id="3.40.1170.10">
    <property type="entry name" value="DNA repair protein MutS, domain I"/>
    <property type="match status" value="1"/>
</dbReference>
<keyword evidence="3 8" id="KW-0547">Nucleotide-binding</keyword>
<dbReference type="GO" id="GO:0003684">
    <property type="term" value="F:damaged DNA binding"/>
    <property type="evidence" value="ECO:0007669"/>
    <property type="project" value="UniProtKB-UniRule"/>
</dbReference>
<dbReference type="FunFam" id="3.40.50.300:FF:000896">
    <property type="entry name" value="DNA mismatch repair protein MutS"/>
    <property type="match status" value="1"/>
</dbReference>
<evidence type="ECO:0000256" key="3">
    <source>
        <dbReference type="ARBA" id="ARBA00022741"/>
    </source>
</evidence>
<dbReference type="FunFam" id="1.10.1420.10:FF:000007">
    <property type="entry name" value="DNA mismatch repair protein MutS"/>
    <property type="match status" value="1"/>
</dbReference>
<dbReference type="GO" id="GO:0140664">
    <property type="term" value="F:ATP-dependent DNA damage sensor activity"/>
    <property type="evidence" value="ECO:0007669"/>
    <property type="project" value="InterPro"/>
</dbReference>
<evidence type="ECO:0000256" key="6">
    <source>
        <dbReference type="ARBA" id="ARBA00023125"/>
    </source>
</evidence>
<gene>
    <name evidence="8 12" type="primary">mutS</name>
    <name evidence="12" type="ORF">Q4F26_01165</name>
</gene>
<comment type="similarity">
    <text evidence="1 8 9">Belongs to the DNA mismatch repair MutS family.</text>
</comment>
<dbReference type="PANTHER" id="PTHR11361:SF34">
    <property type="entry name" value="DNA MISMATCH REPAIR PROTEIN MSH1, MITOCHONDRIAL"/>
    <property type="match status" value="1"/>
</dbReference>
<dbReference type="PANTHER" id="PTHR11361">
    <property type="entry name" value="DNA MISMATCH REPAIR PROTEIN MUTS FAMILY MEMBER"/>
    <property type="match status" value="1"/>
</dbReference>
<dbReference type="InterPro" id="IPR036678">
    <property type="entry name" value="MutS_con_dom_sf"/>
</dbReference>
<dbReference type="PROSITE" id="PS00486">
    <property type="entry name" value="DNA_MISMATCH_REPAIR_2"/>
    <property type="match status" value="1"/>
</dbReference>
<dbReference type="Pfam" id="PF01624">
    <property type="entry name" value="MutS_I"/>
    <property type="match status" value="1"/>
</dbReference>
<dbReference type="SUPFAM" id="SSF55271">
    <property type="entry name" value="DNA repair protein MutS, domain I"/>
    <property type="match status" value="1"/>
</dbReference>
<comment type="caution">
    <text evidence="12">The sequence shown here is derived from an EMBL/GenBank/DDBJ whole genome shotgun (WGS) entry which is preliminary data.</text>
</comment>
<evidence type="ECO:0000256" key="2">
    <source>
        <dbReference type="ARBA" id="ARBA00021982"/>
    </source>
</evidence>
<feature type="coiled-coil region" evidence="10">
    <location>
        <begin position="719"/>
        <end position="746"/>
    </location>
</feature>
<keyword evidence="6 8" id="KW-0238">DNA-binding</keyword>
<evidence type="ECO:0000259" key="11">
    <source>
        <dbReference type="PROSITE" id="PS00486"/>
    </source>
</evidence>
<dbReference type="SUPFAM" id="SSF48334">
    <property type="entry name" value="DNA repair protein MutS, domain III"/>
    <property type="match status" value="1"/>
</dbReference>